<evidence type="ECO:0000256" key="1">
    <source>
        <dbReference type="ARBA" id="ARBA00004123"/>
    </source>
</evidence>
<keyword evidence="2" id="KW-0479">Metal-binding</keyword>
<dbReference type="PROSITE" id="PS01359">
    <property type="entry name" value="ZF_PHD_1"/>
    <property type="match status" value="1"/>
</dbReference>
<keyword evidence="9" id="KW-1185">Reference proteome</keyword>
<feature type="region of interest" description="Disordered" evidence="6">
    <location>
        <begin position="301"/>
        <end position="334"/>
    </location>
</feature>
<dbReference type="InterPro" id="IPR001965">
    <property type="entry name" value="Znf_PHD"/>
</dbReference>
<dbReference type="Pfam" id="PF00628">
    <property type="entry name" value="PHD"/>
    <property type="match status" value="1"/>
</dbReference>
<gene>
    <name evidence="8" type="ORF">Slin15195_G058820</name>
</gene>
<feature type="region of interest" description="Disordered" evidence="6">
    <location>
        <begin position="21"/>
        <end position="40"/>
    </location>
</feature>
<feature type="compositionally biased region" description="Polar residues" evidence="6">
    <location>
        <begin position="305"/>
        <end position="314"/>
    </location>
</feature>
<dbReference type="InterPro" id="IPR019787">
    <property type="entry name" value="Znf_PHD-finger"/>
</dbReference>
<evidence type="ECO:0000256" key="3">
    <source>
        <dbReference type="ARBA" id="ARBA00022771"/>
    </source>
</evidence>
<evidence type="ECO:0000256" key="4">
    <source>
        <dbReference type="ARBA" id="ARBA00022833"/>
    </source>
</evidence>
<sequence>MVYREDGDIFGWENHNASPTSCEVGWDESSSSESGVELEEQPRKTVPSETCCLCHGKETASMIQCDGCNGWYHYSCVALSPIDPPKIAMYFCPTCYRAGKGQSIWRGGAIFSKQQNRRVHGQILRRTIHGRTDEVLARQRQGQSDRPPPAAPGFRYERQREFYVKRLADGTFTTLNGLPVIIDPPHNAPLPQSVVAPTRLVAPPRDEKRAFHPYGITPPVNPLLALPGYAAQNLGPLQEFKPMGLMSQQLRGMPFSSASSCSMPMANPLRPLSSARTPPVQQVSQQRPRLILKMGNAAISGPTAAASSARNGQQERGARSRLARPRERAAGQRSLIVKLRLGKNMVCDVDKSAPTQASRK</sequence>
<dbReference type="GO" id="GO:0008270">
    <property type="term" value="F:zinc ion binding"/>
    <property type="evidence" value="ECO:0007669"/>
    <property type="project" value="UniProtKB-KW"/>
</dbReference>
<dbReference type="InterPro" id="IPR037869">
    <property type="entry name" value="Spp1/CFP1"/>
</dbReference>
<name>A0A9Q9EKN2_9PEZI</name>
<organism evidence="8 9">
    <name type="scientific">Septoria linicola</name>
    <dbReference type="NCBI Taxonomy" id="215465"/>
    <lineage>
        <taxon>Eukaryota</taxon>
        <taxon>Fungi</taxon>
        <taxon>Dikarya</taxon>
        <taxon>Ascomycota</taxon>
        <taxon>Pezizomycotina</taxon>
        <taxon>Dothideomycetes</taxon>
        <taxon>Dothideomycetidae</taxon>
        <taxon>Mycosphaerellales</taxon>
        <taxon>Mycosphaerellaceae</taxon>
        <taxon>Septoria</taxon>
    </lineage>
</organism>
<dbReference type="GO" id="GO:0048188">
    <property type="term" value="C:Set1C/COMPASS complex"/>
    <property type="evidence" value="ECO:0007669"/>
    <property type="project" value="InterPro"/>
</dbReference>
<keyword evidence="3" id="KW-0863">Zinc-finger</keyword>
<keyword evidence="5" id="KW-0539">Nucleus</keyword>
<dbReference type="EMBL" id="CP099421">
    <property type="protein sequence ID" value="USW52563.1"/>
    <property type="molecule type" value="Genomic_DNA"/>
</dbReference>
<keyword evidence="4" id="KW-0862">Zinc</keyword>
<dbReference type="PANTHER" id="PTHR46174">
    <property type="entry name" value="CXXC-TYPE ZINC FINGER PROTEIN 1"/>
    <property type="match status" value="1"/>
</dbReference>
<evidence type="ECO:0000313" key="8">
    <source>
        <dbReference type="EMBL" id="USW52563.1"/>
    </source>
</evidence>
<dbReference type="InterPro" id="IPR013083">
    <property type="entry name" value="Znf_RING/FYVE/PHD"/>
</dbReference>
<feature type="domain" description="Zinc finger PHD-type" evidence="7">
    <location>
        <begin position="50"/>
        <end position="96"/>
    </location>
</feature>
<dbReference type="InterPro" id="IPR019786">
    <property type="entry name" value="Zinc_finger_PHD-type_CS"/>
</dbReference>
<evidence type="ECO:0000313" key="9">
    <source>
        <dbReference type="Proteomes" id="UP001056384"/>
    </source>
</evidence>
<accession>A0A9Q9EKN2</accession>
<comment type="subcellular location">
    <subcellularLocation>
        <location evidence="1">Nucleus</location>
    </subcellularLocation>
</comment>
<evidence type="ECO:0000256" key="5">
    <source>
        <dbReference type="ARBA" id="ARBA00023242"/>
    </source>
</evidence>
<dbReference type="InterPro" id="IPR011011">
    <property type="entry name" value="Znf_FYVE_PHD"/>
</dbReference>
<evidence type="ECO:0000256" key="6">
    <source>
        <dbReference type="SAM" id="MobiDB-lite"/>
    </source>
</evidence>
<dbReference type="GO" id="GO:0045893">
    <property type="term" value="P:positive regulation of DNA-templated transcription"/>
    <property type="evidence" value="ECO:0007669"/>
    <property type="project" value="TreeGrafter"/>
</dbReference>
<evidence type="ECO:0000256" key="2">
    <source>
        <dbReference type="ARBA" id="ARBA00022723"/>
    </source>
</evidence>
<proteinExistence type="predicted"/>
<dbReference type="Proteomes" id="UP001056384">
    <property type="component" value="Chromosome 4"/>
</dbReference>
<protein>
    <submittedName>
        <fullName evidence="8">Zinc finger, PHD-type, Zinc finger, FYVE/PHD-type, Zinc finger, RING/FYVE/PHD-type</fullName>
    </submittedName>
</protein>
<dbReference type="SUPFAM" id="SSF57903">
    <property type="entry name" value="FYVE/PHD zinc finger"/>
    <property type="match status" value="1"/>
</dbReference>
<reference evidence="8" key="1">
    <citation type="submission" date="2022-06" db="EMBL/GenBank/DDBJ databases">
        <title>Complete genome sequences of two strains of the flax pathogen Septoria linicola.</title>
        <authorList>
            <person name="Lapalu N."/>
            <person name="Simon A."/>
            <person name="Demenou B."/>
            <person name="Paumier D."/>
            <person name="Guillot M.-P."/>
            <person name="Gout L."/>
            <person name="Valade R."/>
        </authorList>
    </citation>
    <scope>NUCLEOTIDE SEQUENCE</scope>
    <source>
        <strain evidence="8">SE15195</strain>
    </source>
</reference>
<dbReference type="Gene3D" id="3.30.40.10">
    <property type="entry name" value="Zinc/RING finger domain, C3HC4 (zinc finger)"/>
    <property type="match status" value="1"/>
</dbReference>
<dbReference type="OrthoDB" id="3643017at2759"/>
<dbReference type="AlphaFoldDB" id="A0A9Q9EKN2"/>
<dbReference type="SMART" id="SM00249">
    <property type="entry name" value="PHD"/>
    <property type="match status" value="1"/>
</dbReference>
<evidence type="ECO:0000259" key="7">
    <source>
        <dbReference type="SMART" id="SM00249"/>
    </source>
</evidence>
<dbReference type="PANTHER" id="PTHR46174:SF1">
    <property type="entry name" value="CXXC-TYPE ZINC FINGER PROTEIN 1"/>
    <property type="match status" value="1"/>
</dbReference>